<dbReference type="InterPro" id="IPR000713">
    <property type="entry name" value="Mur_ligase_N"/>
</dbReference>
<comment type="caution">
    <text evidence="12">The sequence shown here is derived from an EMBL/GenBank/DDBJ whole genome shotgun (WGS) entry which is preliminary data.</text>
</comment>
<evidence type="ECO:0000259" key="11">
    <source>
        <dbReference type="Pfam" id="PF08245"/>
    </source>
</evidence>
<feature type="domain" description="Mur ligase C-terminal" evidence="10">
    <location>
        <begin position="324"/>
        <end position="456"/>
    </location>
</feature>
<dbReference type="EMBL" id="JACXWA010000055">
    <property type="protein sequence ID" value="MBD3870347.1"/>
    <property type="molecule type" value="Genomic_DNA"/>
</dbReference>
<keyword evidence="8" id="KW-0961">Cell wall biogenesis/degradation</keyword>
<dbReference type="SUPFAM" id="SSF53244">
    <property type="entry name" value="MurD-like peptide ligases, peptide-binding domain"/>
    <property type="match status" value="1"/>
</dbReference>
<evidence type="ECO:0000256" key="4">
    <source>
        <dbReference type="ARBA" id="ARBA00022840"/>
    </source>
</evidence>
<evidence type="ECO:0000256" key="5">
    <source>
        <dbReference type="ARBA" id="ARBA00022960"/>
    </source>
</evidence>
<protein>
    <submittedName>
        <fullName evidence="12">UDP-N-acetylmuramate:L-alanyl-gamma-D-glutamyl-meso-diaminopimelate ligase</fullName>
    </submittedName>
</protein>
<keyword evidence="2" id="KW-0132">Cell division</keyword>
<dbReference type="GO" id="GO:0051301">
    <property type="term" value="P:cell division"/>
    <property type="evidence" value="ECO:0007669"/>
    <property type="project" value="UniProtKB-KW"/>
</dbReference>
<dbReference type="InterPro" id="IPR004101">
    <property type="entry name" value="Mur_ligase_C"/>
</dbReference>
<dbReference type="InterPro" id="IPR036565">
    <property type="entry name" value="Mur-like_cat_sf"/>
</dbReference>
<evidence type="ECO:0000256" key="7">
    <source>
        <dbReference type="ARBA" id="ARBA00023306"/>
    </source>
</evidence>
<evidence type="ECO:0000256" key="6">
    <source>
        <dbReference type="ARBA" id="ARBA00022984"/>
    </source>
</evidence>
<sequence length="475" mass="51382">MQDLYFKRERLYFVPIGGTAMAPLAGMLHQLGHHVEGVDSQLYPPMSTLLEELGISVRLGFDPERLSENIDRVIIGNAVPRHNPEVEAVLARRIPHLSQAEAVAHYVLAGGLESLVVAGTHGKTTTSAMLAWILEQTGADPSYLIGGLPRWNPRGFRLGGGSLLVIEGDEYNTAFFDRGPKFLHYRPRHFVIGPVEFDHADLYPNLEAVLTAFRAGAAQVPRDGSVVVNTWSDAAVAASRDATAPLIRVGPHSDCDLRFLSWQAETDRSSAEISWRGETFVLELPQAGLHNLQNATMAVAAAVSTGIAPAQASAAMSSFPGVTRRMEVIGEAGGITIVDDFAHHPTAIRVTIAAARQRWPGRRLVIAFEPRSLTAARRSFQDSYLEELSAADVVMVAPPYHRDRFEASDVLDREALSTALGARGVASMMPGEDDDLVEKLLEILKSGDVVVGCSSGAFDGLHKKMIEALQTGNEA</sequence>
<gene>
    <name evidence="12" type="ORF">IFJ97_03175</name>
</gene>
<dbReference type="Pfam" id="PF01225">
    <property type="entry name" value="Mur_ligase"/>
    <property type="match status" value="1"/>
</dbReference>
<accession>A0A8J7CEH5</accession>
<dbReference type="PANTHER" id="PTHR43445:SF5">
    <property type="entry name" value="UDP-N-ACETYLMURAMATE--L-ALANYL-GAMMA-D-GLUTAMYL-MESO-2,6-DIAMINOHEPTANDIOATE LIGASE"/>
    <property type="match status" value="1"/>
</dbReference>
<evidence type="ECO:0000313" key="12">
    <source>
        <dbReference type="EMBL" id="MBD3870347.1"/>
    </source>
</evidence>
<feature type="domain" description="Mur ligase central" evidence="11">
    <location>
        <begin position="117"/>
        <end position="302"/>
    </location>
</feature>
<dbReference type="Gene3D" id="3.40.1190.10">
    <property type="entry name" value="Mur-like, catalytic domain"/>
    <property type="match status" value="1"/>
</dbReference>
<dbReference type="GO" id="GO:0009252">
    <property type="term" value="P:peptidoglycan biosynthetic process"/>
    <property type="evidence" value="ECO:0007669"/>
    <property type="project" value="UniProtKB-KW"/>
</dbReference>
<keyword evidence="6" id="KW-0573">Peptidoglycan synthesis</keyword>
<dbReference type="GO" id="GO:0008360">
    <property type="term" value="P:regulation of cell shape"/>
    <property type="evidence" value="ECO:0007669"/>
    <property type="project" value="UniProtKB-KW"/>
</dbReference>
<dbReference type="InterPro" id="IPR050061">
    <property type="entry name" value="MurCDEF_pg_biosynth"/>
</dbReference>
<feature type="domain" description="Mur ligase N-terminal catalytic" evidence="9">
    <location>
        <begin position="11"/>
        <end position="105"/>
    </location>
</feature>
<dbReference type="Gene3D" id="3.90.190.20">
    <property type="entry name" value="Mur ligase, C-terminal domain"/>
    <property type="match status" value="1"/>
</dbReference>
<evidence type="ECO:0000256" key="2">
    <source>
        <dbReference type="ARBA" id="ARBA00022618"/>
    </source>
</evidence>
<evidence type="ECO:0000313" key="13">
    <source>
        <dbReference type="Proteomes" id="UP000598633"/>
    </source>
</evidence>
<dbReference type="PANTHER" id="PTHR43445">
    <property type="entry name" value="UDP-N-ACETYLMURAMATE--L-ALANINE LIGASE-RELATED"/>
    <property type="match status" value="1"/>
</dbReference>
<dbReference type="InterPro" id="IPR036615">
    <property type="entry name" value="Mur_ligase_C_dom_sf"/>
</dbReference>
<keyword evidence="5" id="KW-0133">Cell shape</keyword>
<dbReference type="GO" id="GO:0071555">
    <property type="term" value="P:cell wall organization"/>
    <property type="evidence" value="ECO:0007669"/>
    <property type="project" value="UniProtKB-KW"/>
</dbReference>
<proteinExistence type="predicted"/>
<keyword evidence="1 12" id="KW-0436">Ligase</keyword>
<keyword evidence="4" id="KW-0067">ATP-binding</keyword>
<dbReference type="GO" id="GO:0016881">
    <property type="term" value="F:acid-amino acid ligase activity"/>
    <property type="evidence" value="ECO:0007669"/>
    <property type="project" value="InterPro"/>
</dbReference>
<name>A0A8J7CEH5_9BACT</name>
<evidence type="ECO:0000256" key="3">
    <source>
        <dbReference type="ARBA" id="ARBA00022741"/>
    </source>
</evidence>
<dbReference type="Gene3D" id="3.40.50.720">
    <property type="entry name" value="NAD(P)-binding Rossmann-like Domain"/>
    <property type="match status" value="1"/>
</dbReference>
<dbReference type="Pfam" id="PF08245">
    <property type="entry name" value="Mur_ligase_M"/>
    <property type="match status" value="1"/>
</dbReference>
<dbReference type="AlphaFoldDB" id="A0A8J7CEH5"/>
<evidence type="ECO:0000256" key="8">
    <source>
        <dbReference type="ARBA" id="ARBA00023316"/>
    </source>
</evidence>
<dbReference type="SUPFAM" id="SSF53623">
    <property type="entry name" value="MurD-like peptide ligases, catalytic domain"/>
    <property type="match status" value="1"/>
</dbReference>
<organism evidence="12 13">
    <name type="scientific">Candidatus Sulfomarinibacter kjeldsenii</name>
    <dbReference type="NCBI Taxonomy" id="2885994"/>
    <lineage>
        <taxon>Bacteria</taxon>
        <taxon>Pseudomonadati</taxon>
        <taxon>Acidobacteriota</taxon>
        <taxon>Thermoanaerobaculia</taxon>
        <taxon>Thermoanaerobaculales</taxon>
        <taxon>Candidatus Sulfomarinibacteraceae</taxon>
        <taxon>Candidatus Sulfomarinibacter</taxon>
    </lineage>
</organism>
<dbReference type="Pfam" id="PF02875">
    <property type="entry name" value="Mur_ligase_C"/>
    <property type="match status" value="1"/>
</dbReference>
<dbReference type="GO" id="GO:0005524">
    <property type="term" value="F:ATP binding"/>
    <property type="evidence" value="ECO:0007669"/>
    <property type="project" value="UniProtKB-KW"/>
</dbReference>
<dbReference type="Proteomes" id="UP000598633">
    <property type="component" value="Unassembled WGS sequence"/>
</dbReference>
<evidence type="ECO:0000259" key="10">
    <source>
        <dbReference type="Pfam" id="PF02875"/>
    </source>
</evidence>
<dbReference type="InterPro" id="IPR013221">
    <property type="entry name" value="Mur_ligase_cen"/>
</dbReference>
<reference evidence="12 13" key="1">
    <citation type="submission" date="2020-08" db="EMBL/GenBank/DDBJ databases">
        <title>Acidobacteriota in marine sediments use diverse sulfur dissimilation pathways.</title>
        <authorList>
            <person name="Wasmund K."/>
        </authorList>
    </citation>
    <scope>NUCLEOTIDE SEQUENCE [LARGE SCALE GENOMIC DNA]</scope>
    <source>
        <strain evidence="12">MAG AM3-A</strain>
    </source>
</reference>
<keyword evidence="7" id="KW-0131">Cell cycle</keyword>
<evidence type="ECO:0000256" key="1">
    <source>
        <dbReference type="ARBA" id="ARBA00022598"/>
    </source>
</evidence>
<dbReference type="SUPFAM" id="SSF51984">
    <property type="entry name" value="MurCD N-terminal domain"/>
    <property type="match status" value="1"/>
</dbReference>
<evidence type="ECO:0000259" key="9">
    <source>
        <dbReference type="Pfam" id="PF01225"/>
    </source>
</evidence>
<keyword evidence="3" id="KW-0547">Nucleotide-binding</keyword>